<dbReference type="Gene3D" id="3.30.70.940">
    <property type="entry name" value="NusG, N-terminal domain"/>
    <property type="match status" value="1"/>
</dbReference>
<keyword evidence="2" id="KW-0889">Transcription antitermination</keyword>
<dbReference type="SUPFAM" id="SSF50104">
    <property type="entry name" value="Translation proteins SH3-like domain"/>
    <property type="match status" value="1"/>
</dbReference>
<dbReference type="InterPro" id="IPR005824">
    <property type="entry name" value="KOW"/>
</dbReference>
<dbReference type="FunFam" id="2.30.30.30:FF:000002">
    <property type="entry name" value="Transcription termination/antitermination factor NusG"/>
    <property type="match status" value="1"/>
</dbReference>
<proteinExistence type="inferred from homology"/>
<dbReference type="Pfam" id="PF02357">
    <property type="entry name" value="NusG"/>
    <property type="match status" value="1"/>
</dbReference>
<dbReference type="SMART" id="SM00739">
    <property type="entry name" value="KOW"/>
    <property type="match status" value="1"/>
</dbReference>
<dbReference type="CDD" id="cd09891">
    <property type="entry name" value="NGN_Bact_1"/>
    <property type="match status" value="1"/>
</dbReference>
<evidence type="ECO:0000256" key="1">
    <source>
        <dbReference type="ARBA" id="ARBA00022472"/>
    </source>
</evidence>
<dbReference type="SUPFAM" id="SSF82679">
    <property type="entry name" value="N-utilization substance G protein NusG, N-terminal domain"/>
    <property type="match status" value="1"/>
</dbReference>
<dbReference type="GO" id="GO:0005829">
    <property type="term" value="C:cytosol"/>
    <property type="evidence" value="ECO:0007669"/>
    <property type="project" value="TreeGrafter"/>
</dbReference>
<feature type="domain" description="KOW" evidence="6">
    <location>
        <begin position="122"/>
        <end position="149"/>
    </location>
</feature>
<keyword evidence="1" id="KW-0806">Transcription termination</keyword>
<dbReference type="Gene3D" id="2.30.30.30">
    <property type="match status" value="1"/>
</dbReference>
<dbReference type="PRINTS" id="PR00338">
    <property type="entry name" value="NUSGTNSCPFCT"/>
</dbReference>
<dbReference type="InterPro" id="IPR015869">
    <property type="entry name" value="Transcrpt_antiterm_NusG_bac_CS"/>
</dbReference>
<evidence type="ECO:0000259" key="6">
    <source>
        <dbReference type="SMART" id="SM00739"/>
    </source>
</evidence>
<dbReference type="AlphaFoldDB" id="A0A381RGK4"/>
<accession>A0A381RGK4</accession>
<evidence type="ECO:0000256" key="3">
    <source>
        <dbReference type="ARBA" id="ARBA00023015"/>
    </source>
</evidence>
<organism evidence="7">
    <name type="scientific">marine metagenome</name>
    <dbReference type="NCBI Taxonomy" id="408172"/>
    <lineage>
        <taxon>unclassified sequences</taxon>
        <taxon>metagenomes</taxon>
        <taxon>ecological metagenomes</taxon>
    </lineage>
</organism>
<dbReference type="PANTHER" id="PTHR30265:SF2">
    <property type="entry name" value="TRANSCRIPTION TERMINATION_ANTITERMINATION PROTEIN NUSG"/>
    <property type="match status" value="1"/>
</dbReference>
<name>A0A381RGK4_9ZZZZ</name>
<reference evidence="7" key="1">
    <citation type="submission" date="2018-05" db="EMBL/GenBank/DDBJ databases">
        <authorList>
            <person name="Lanie J.A."/>
            <person name="Ng W.-L."/>
            <person name="Kazmierczak K.M."/>
            <person name="Andrzejewski T.M."/>
            <person name="Davidsen T.M."/>
            <person name="Wayne K.J."/>
            <person name="Tettelin H."/>
            <person name="Glass J.I."/>
            <person name="Rusch D."/>
            <person name="Podicherti R."/>
            <person name="Tsui H.-C.T."/>
            <person name="Winkler M.E."/>
        </authorList>
    </citation>
    <scope>NUCLEOTIDE SEQUENCE</scope>
</reference>
<evidence type="ECO:0000256" key="4">
    <source>
        <dbReference type="ARBA" id="ARBA00023163"/>
    </source>
</evidence>
<dbReference type="SMART" id="SM00738">
    <property type="entry name" value="NGN"/>
    <property type="match status" value="1"/>
</dbReference>
<dbReference type="InterPro" id="IPR036735">
    <property type="entry name" value="NGN_dom_sf"/>
</dbReference>
<keyword evidence="3" id="KW-0805">Transcription regulation</keyword>
<dbReference type="InterPro" id="IPR001062">
    <property type="entry name" value="Transcrpt_antiterm_NusG"/>
</dbReference>
<evidence type="ECO:0000256" key="2">
    <source>
        <dbReference type="ARBA" id="ARBA00022814"/>
    </source>
</evidence>
<dbReference type="InterPro" id="IPR043425">
    <property type="entry name" value="NusG-like"/>
</dbReference>
<evidence type="ECO:0000313" key="7">
    <source>
        <dbReference type="EMBL" id="SUZ90935.1"/>
    </source>
</evidence>
<dbReference type="InterPro" id="IPR014722">
    <property type="entry name" value="Rib_uL2_dom2"/>
</dbReference>
<dbReference type="InterPro" id="IPR006645">
    <property type="entry name" value="NGN-like_dom"/>
</dbReference>
<dbReference type="CDD" id="cd06091">
    <property type="entry name" value="KOW_NusG"/>
    <property type="match status" value="1"/>
</dbReference>
<dbReference type="EMBL" id="UINC01001935">
    <property type="protein sequence ID" value="SUZ90935.1"/>
    <property type="molecule type" value="Genomic_DNA"/>
</dbReference>
<dbReference type="HAMAP" id="MF_00948">
    <property type="entry name" value="NusG"/>
    <property type="match status" value="1"/>
</dbReference>
<dbReference type="GO" id="GO:0006354">
    <property type="term" value="P:DNA-templated transcription elongation"/>
    <property type="evidence" value="ECO:0007669"/>
    <property type="project" value="InterPro"/>
</dbReference>
<protein>
    <recommendedName>
        <fullName evidence="8">NusG-like N-terminal domain-containing protein</fullName>
    </recommendedName>
</protein>
<dbReference type="PROSITE" id="PS01014">
    <property type="entry name" value="NUSG"/>
    <property type="match status" value="1"/>
</dbReference>
<dbReference type="GO" id="GO:0031564">
    <property type="term" value="P:transcription antitermination"/>
    <property type="evidence" value="ECO:0007669"/>
    <property type="project" value="UniProtKB-KW"/>
</dbReference>
<dbReference type="NCBIfam" id="TIGR00922">
    <property type="entry name" value="nusG"/>
    <property type="match status" value="1"/>
</dbReference>
<evidence type="ECO:0008006" key="8">
    <source>
        <dbReference type="Google" id="ProtNLM"/>
    </source>
</evidence>
<dbReference type="GO" id="GO:0006353">
    <property type="term" value="P:DNA-templated transcription termination"/>
    <property type="evidence" value="ECO:0007669"/>
    <property type="project" value="UniProtKB-KW"/>
</dbReference>
<dbReference type="GO" id="GO:0032784">
    <property type="term" value="P:regulation of DNA-templated transcription elongation"/>
    <property type="evidence" value="ECO:0007669"/>
    <property type="project" value="InterPro"/>
</dbReference>
<dbReference type="InterPro" id="IPR047050">
    <property type="entry name" value="NGN"/>
</dbReference>
<feature type="domain" description="NusG-like N-terminal" evidence="5">
    <location>
        <begin position="1"/>
        <end position="108"/>
    </location>
</feature>
<dbReference type="PANTHER" id="PTHR30265">
    <property type="entry name" value="RHO-INTERACTING TRANSCRIPTION TERMINATION FACTOR NUSG"/>
    <property type="match status" value="1"/>
</dbReference>
<keyword evidence="4" id="KW-0804">Transcription</keyword>
<gene>
    <name evidence="7" type="ORF">METZ01_LOCUS43789</name>
</gene>
<dbReference type="InterPro" id="IPR008991">
    <property type="entry name" value="Translation_prot_SH3-like_sf"/>
</dbReference>
<sequence>MDWYTLRVISGKEKKVKDNILFEINTAKLDPYVENILVPTENVLEMRDGKKKIKEKVFFPGYLLIHLDMNKETKYVVENVNGVISFVGSKGKPEALRPLEIKRFLGDHDGGDGPIKVTEAAPFKVGDSVNVKDGPFIDFSGVVQEVNHEKQKLKVSVSIFGRSTPVELDYLQVALER</sequence>
<evidence type="ECO:0000259" key="5">
    <source>
        <dbReference type="SMART" id="SM00738"/>
    </source>
</evidence>